<proteinExistence type="predicted"/>
<dbReference type="Pfam" id="PF00075">
    <property type="entry name" value="RNase_H"/>
    <property type="match status" value="1"/>
</dbReference>
<evidence type="ECO:0000313" key="2">
    <source>
        <dbReference type="EMBL" id="PKK62764.1"/>
    </source>
</evidence>
<evidence type="ECO:0000259" key="1">
    <source>
        <dbReference type="PROSITE" id="PS50879"/>
    </source>
</evidence>
<comment type="caution">
    <text evidence="2">The sequence shown here is derived from an EMBL/GenBank/DDBJ whole genome shotgun (WGS) entry which is preliminary data.</text>
</comment>
<dbReference type="GO" id="GO:0003676">
    <property type="term" value="F:nucleic acid binding"/>
    <property type="evidence" value="ECO:0007669"/>
    <property type="project" value="InterPro"/>
</dbReference>
<dbReference type="AlphaFoldDB" id="A0A2N1MM91"/>
<reference evidence="2 3" key="2">
    <citation type="submission" date="2017-10" db="EMBL/GenBank/DDBJ databases">
        <title>Extensive intraspecific genome diversity in a model arbuscular mycorrhizal fungus.</title>
        <authorList>
            <person name="Chen E.C.H."/>
            <person name="Morin E."/>
            <person name="Baudet D."/>
            <person name="Noel J."/>
            <person name="Ndikumana S."/>
            <person name="Charron P."/>
            <person name="St-Onge C."/>
            <person name="Giorgi J."/>
            <person name="Grigoriev I.V."/>
            <person name="Roux C."/>
            <person name="Martin F.M."/>
            <person name="Corradi N."/>
        </authorList>
    </citation>
    <scope>NUCLEOTIDE SEQUENCE [LARGE SCALE GENOMIC DNA]</scope>
    <source>
        <strain evidence="2 3">C2</strain>
    </source>
</reference>
<gene>
    <name evidence="2" type="ORF">RhiirC2_789882</name>
</gene>
<dbReference type="GO" id="GO:0004523">
    <property type="term" value="F:RNA-DNA hybrid ribonuclease activity"/>
    <property type="evidence" value="ECO:0007669"/>
    <property type="project" value="InterPro"/>
</dbReference>
<dbReference type="InterPro" id="IPR012337">
    <property type="entry name" value="RNaseH-like_sf"/>
</dbReference>
<accession>A0A2N1MM91</accession>
<dbReference type="PROSITE" id="PS50879">
    <property type="entry name" value="RNASE_H_1"/>
    <property type="match status" value="1"/>
</dbReference>
<organism evidence="2 3">
    <name type="scientific">Rhizophagus irregularis</name>
    <dbReference type="NCBI Taxonomy" id="588596"/>
    <lineage>
        <taxon>Eukaryota</taxon>
        <taxon>Fungi</taxon>
        <taxon>Fungi incertae sedis</taxon>
        <taxon>Mucoromycota</taxon>
        <taxon>Glomeromycotina</taxon>
        <taxon>Glomeromycetes</taxon>
        <taxon>Glomerales</taxon>
        <taxon>Glomeraceae</taxon>
        <taxon>Rhizophagus</taxon>
    </lineage>
</organism>
<dbReference type="InterPro" id="IPR002156">
    <property type="entry name" value="RNaseH_domain"/>
</dbReference>
<dbReference type="VEuPathDB" id="FungiDB:RhiirA1_463623"/>
<protein>
    <recommendedName>
        <fullName evidence="1">RNase H type-1 domain-containing protein</fullName>
    </recommendedName>
</protein>
<reference evidence="2 3" key="1">
    <citation type="submission" date="2016-04" db="EMBL/GenBank/DDBJ databases">
        <title>Genome analyses suggest a sexual origin of heterokaryosis in a supposedly ancient asexual fungus.</title>
        <authorList>
            <person name="Ropars J."/>
            <person name="Sedzielewska K."/>
            <person name="Noel J."/>
            <person name="Charron P."/>
            <person name="Farinelli L."/>
            <person name="Marton T."/>
            <person name="Kruger M."/>
            <person name="Pelin A."/>
            <person name="Brachmann A."/>
            <person name="Corradi N."/>
        </authorList>
    </citation>
    <scope>NUCLEOTIDE SEQUENCE [LARGE SCALE GENOMIC DNA]</scope>
    <source>
        <strain evidence="2 3">C2</strain>
    </source>
</reference>
<dbReference type="SUPFAM" id="SSF53098">
    <property type="entry name" value="Ribonuclease H-like"/>
    <property type="match status" value="1"/>
</dbReference>
<evidence type="ECO:0000313" key="3">
    <source>
        <dbReference type="Proteomes" id="UP000233469"/>
    </source>
</evidence>
<feature type="domain" description="RNase H type-1" evidence="1">
    <location>
        <begin position="26"/>
        <end position="172"/>
    </location>
</feature>
<dbReference type="VEuPathDB" id="FungiDB:RhiirFUN_007830"/>
<name>A0A2N1MM91_9GLOM</name>
<dbReference type="Proteomes" id="UP000233469">
    <property type="component" value="Unassembled WGS sequence"/>
</dbReference>
<dbReference type="EMBL" id="LLXL01001818">
    <property type="protein sequence ID" value="PKK62764.1"/>
    <property type="molecule type" value="Genomic_DNA"/>
</dbReference>
<dbReference type="InterPro" id="IPR036397">
    <property type="entry name" value="RNaseH_sf"/>
</dbReference>
<dbReference type="VEuPathDB" id="FungiDB:FUN_000055"/>
<dbReference type="Gene3D" id="3.30.420.10">
    <property type="entry name" value="Ribonuclease H-like superfamily/Ribonuclease H"/>
    <property type="match status" value="1"/>
</dbReference>
<sequence>MPLIKKLFDDVKIVEDLRRISSTLSPFLLLEFFTDGSFEPTNSQVGHSMGYGWTTSNLPNINITYNGSVKFFPSSTKAETMAILTALVVCPEYGKIIINTDSQAAIDSFYKSRNLHSISPRRFNKINNNILWSSIHYIIKTLSLQVRFIKVKSHSGNNFNDIADIQAKLGRTQPTPTTILHDHLPNQTITLNWNKEIPLDKDVRKCIGTILNYRRLDNHLNHPSLKVIKDSTISNFIDWTLSSKWFHYNGRNDTTSTFHTKDLRWRIRCSTLTLPMLDIMNQNFLLLIKDHTQCLLCDNIIDSNNHLWECPNNYERIRACFMALGDKLIDLLNTQADNLTSIRDTVTNSNTFRWAFQSEQIHPVTFLLLKSYISNDLVGIFRSHVKSMKNIIKNLFPFIQICSLKFKIDIWKYRNQLWKTTRDAWGLNKKSFTKYRETFTPDQRTAAAFSRTQITNNNRDLERGYINPFNDFRNFKLDKDFLFILFSSSNFLHSGAFFSHLDGVFFSNNLISFSLAPALLLVAEWDQDVPTFLKKFGSILVDSLMDDS</sequence>